<evidence type="ECO:0000256" key="1">
    <source>
        <dbReference type="ARBA" id="ARBA00022679"/>
    </source>
</evidence>
<sequence length="276" mass="31292">MPKFVIGIGSQRAGSTLLHRILDECTPVMMHPVKELHYFDTLHGIRAPKVLTDFSQRQLDREFARLASAEGPEKIGRRVGCYLNTNWMLYSRPVHEINYHSLFKPFLGREFVGETTPEYMLLSDEQIAEMRSVVGAEARIILVTRHPLERFLSAYKLLKVYGGGEVDKERFSDDLAETLETMPSWIEQQIALNDYVGAEKRFRKHFDNVLVLSYEEMTSNLRHVVAGVAEFIGVEVDLDKAESFSSQRVNSIGETGSVAPDVLEKVRARLGLSSKS</sequence>
<dbReference type="Proteomes" id="UP000625033">
    <property type="component" value="Unassembled WGS sequence"/>
</dbReference>
<dbReference type="GO" id="GO:0008146">
    <property type="term" value="F:sulfotransferase activity"/>
    <property type="evidence" value="ECO:0007669"/>
    <property type="project" value="InterPro"/>
</dbReference>
<evidence type="ECO:0000313" key="3">
    <source>
        <dbReference type="Proteomes" id="UP000625033"/>
    </source>
</evidence>
<dbReference type="Gene3D" id="3.40.50.300">
    <property type="entry name" value="P-loop containing nucleotide triphosphate hydrolases"/>
    <property type="match status" value="1"/>
</dbReference>
<evidence type="ECO:0008006" key="4">
    <source>
        <dbReference type="Google" id="ProtNLM"/>
    </source>
</evidence>
<dbReference type="SUPFAM" id="SSF52540">
    <property type="entry name" value="P-loop containing nucleoside triphosphate hydrolases"/>
    <property type="match status" value="1"/>
</dbReference>
<dbReference type="RefSeq" id="WP_196834964.1">
    <property type="nucleotide sequence ID" value="NZ_JADOTZ010000001.1"/>
</dbReference>
<keyword evidence="3" id="KW-1185">Reference proteome</keyword>
<reference evidence="2" key="1">
    <citation type="submission" date="2020-11" db="EMBL/GenBank/DDBJ databases">
        <title>Sequencing the genomes of 1000 actinobacteria strains.</title>
        <authorList>
            <person name="Klenk H.-P."/>
        </authorList>
    </citation>
    <scope>NUCLEOTIDE SEQUENCE</scope>
    <source>
        <strain evidence="2">DSM 26152</strain>
    </source>
</reference>
<evidence type="ECO:0000313" key="2">
    <source>
        <dbReference type="EMBL" id="MBG6083542.1"/>
    </source>
</evidence>
<organism evidence="2 3">
    <name type="scientific">Zhihengliuella flava</name>
    <dbReference type="NCBI Taxonomy" id="1285193"/>
    <lineage>
        <taxon>Bacteria</taxon>
        <taxon>Bacillati</taxon>
        <taxon>Actinomycetota</taxon>
        <taxon>Actinomycetes</taxon>
        <taxon>Micrococcales</taxon>
        <taxon>Micrococcaceae</taxon>
        <taxon>Zhihengliuella</taxon>
    </lineage>
</organism>
<dbReference type="EMBL" id="JADOTZ010000001">
    <property type="protein sequence ID" value="MBG6083542.1"/>
    <property type="molecule type" value="Genomic_DNA"/>
</dbReference>
<gene>
    <name evidence="2" type="ORF">IW252_000309</name>
</gene>
<dbReference type="InterPro" id="IPR027417">
    <property type="entry name" value="P-loop_NTPase"/>
</dbReference>
<dbReference type="Pfam" id="PF13469">
    <property type="entry name" value="Sulfotransfer_3"/>
    <property type="match status" value="1"/>
</dbReference>
<protein>
    <recommendedName>
        <fullName evidence="4">Sulfotransferase</fullName>
    </recommendedName>
</protein>
<dbReference type="InterPro" id="IPR037359">
    <property type="entry name" value="NST/OST"/>
</dbReference>
<accession>A0A931D6Z9</accession>
<dbReference type="AlphaFoldDB" id="A0A931D6Z9"/>
<comment type="caution">
    <text evidence="2">The sequence shown here is derived from an EMBL/GenBank/DDBJ whole genome shotgun (WGS) entry which is preliminary data.</text>
</comment>
<keyword evidence="1" id="KW-0808">Transferase</keyword>
<proteinExistence type="predicted"/>
<name>A0A931D6Z9_9MICC</name>
<dbReference type="PANTHER" id="PTHR10605:SF56">
    <property type="entry name" value="BIFUNCTIONAL HEPARAN SULFATE N-DEACETYLASE_N-SULFOTRANSFERASE"/>
    <property type="match status" value="1"/>
</dbReference>
<dbReference type="PANTHER" id="PTHR10605">
    <property type="entry name" value="HEPARAN SULFATE SULFOTRANSFERASE"/>
    <property type="match status" value="1"/>
</dbReference>